<dbReference type="RefSeq" id="WP_139251028.1">
    <property type="nucleotide sequence ID" value="NZ_FRBW01000001.1"/>
</dbReference>
<feature type="region of interest" description="Disordered" evidence="1">
    <location>
        <begin position="106"/>
        <end position="139"/>
    </location>
</feature>
<dbReference type="STRING" id="735517.SAMN05444272_1377"/>
<organism evidence="2 3">
    <name type="scientific">Roseibium suaedae</name>
    <dbReference type="NCBI Taxonomy" id="735517"/>
    <lineage>
        <taxon>Bacteria</taxon>
        <taxon>Pseudomonadati</taxon>
        <taxon>Pseudomonadota</taxon>
        <taxon>Alphaproteobacteria</taxon>
        <taxon>Hyphomicrobiales</taxon>
        <taxon>Stappiaceae</taxon>
        <taxon>Roseibium</taxon>
    </lineage>
</organism>
<accession>A0A1M7D5F6</accession>
<protein>
    <submittedName>
        <fullName evidence="2">Uncharacterized protein</fullName>
    </submittedName>
</protein>
<reference evidence="2 3" key="1">
    <citation type="submission" date="2016-11" db="EMBL/GenBank/DDBJ databases">
        <authorList>
            <person name="Jaros S."/>
            <person name="Januszkiewicz K."/>
            <person name="Wedrychowicz H."/>
        </authorList>
    </citation>
    <scope>NUCLEOTIDE SEQUENCE [LARGE SCALE GENOMIC DNA]</scope>
    <source>
        <strain evidence="2 3">DSM 22153</strain>
    </source>
</reference>
<proteinExistence type="predicted"/>
<dbReference type="EMBL" id="FRBW01000001">
    <property type="protein sequence ID" value="SHL74680.1"/>
    <property type="molecule type" value="Genomic_DNA"/>
</dbReference>
<gene>
    <name evidence="2" type="ORF">SAMN05444272_1377</name>
</gene>
<evidence type="ECO:0000313" key="2">
    <source>
        <dbReference type="EMBL" id="SHL74680.1"/>
    </source>
</evidence>
<dbReference type="AlphaFoldDB" id="A0A1M7D5F6"/>
<keyword evidence="3" id="KW-1185">Reference proteome</keyword>
<dbReference type="Proteomes" id="UP000186002">
    <property type="component" value="Unassembled WGS sequence"/>
</dbReference>
<evidence type="ECO:0000313" key="3">
    <source>
        <dbReference type="Proteomes" id="UP000186002"/>
    </source>
</evidence>
<name>A0A1M7D5F6_9HYPH</name>
<evidence type="ECO:0000256" key="1">
    <source>
        <dbReference type="SAM" id="MobiDB-lite"/>
    </source>
</evidence>
<dbReference type="OrthoDB" id="7864830at2"/>
<sequence>MREPAPAPPKGFRPHMPIKTKLEAVLINGPVFDSEGHKVCKLEDLDFDHQPPLQMRVWNVEAQDTDPPANDPFYIVPMVRAQHRTKTAKRDIPEIAKTRHLSAKQADFVRSITTRQCGDKRKPSGSIPSRPFPKRKKTR</sequence>